<dbReference type="RefSeq" id="WP_084282219.1">
    <property type="nucleotide sequence ID" value="NZ_FWXJ01000002.1"/>
</dbReference>
<evidence type="ECO:0000313" key="2">
    <source>
        <dbReference type="EMBL" id="SMC31586.1"/>
    </source>
</evidence>
<gene>
    <name evidence="2" type="ORF">SAMN06296008_10210</name>
</gene>
<evidence type="ECO:0000313" key="3">
    <source>
        <dbReference type="Proteomes" id="UP000192708"/>
    </source>
</evidence>
<dbReference type="Pfam" id="PF20172">
    <property type="entry name" value="DUF6538"/>
    <property type="match status" value="1"/>
</dbReference>
<dbReference type="OrthoDB" id="9784724at2"/>
<evidence type="ECO:0000259" key="1">
    <source>
        <dbReference type="Pfam" id="PF20172"/>
    </source>
</evidence>
<dbReference type="EMBL" id="FWXJ01000002">
    <property type="protein sequence ID" value="SMC31586.1"/>
    <property type="molecule type" value="Genomic_DNA"/>
</dbReference>
<dbReference type="AlphaFoldDB" id="A0A1W1Y5Z6"/>
<sequence>MKTVPHLLTLLDPTGKPFYVYHRKIPKDLQATVGRDDLKISLGSSLEEAKVRISHLSQQHNSLFHLLRDPKKVGHAEAKALLIAHHVQFDDVLPGNDSKSV</sequence>
<name>A0A1W1Y5Z6_9BURK</name>
<proteinExistence type="predicted"/>
<protein>
    <recommendedName>
        <fullName evidence="1">DUF6538 domain-containing protein</fullName>
    </recommendedName>
</protein>
<dbReference type="STRING" id="1938817.SAMN06296008_10210"/>
<organism evidence="2 3">
    <name type="scientific">Polynucleobacter kasalickyi</name>
    <dbReference type="NCBI Taxonomy" id="1938817"/>
    <lineage>
        <taxon>Bacteria</taxon>
        <taxon>Pseudomonadati</taxon>
        <taxon>Pseudomonadota</taxon>
        <taxon>Betaproteobacteria</taxon>
        <taxon>Burkholderiales</taxon>
        <taxon>Burkholderiaceae</taxon>
        <taxon>Polynucleobacter</taxon>
    </lineage>
</organism>
<accession>A0A1W1Y5Z6</accession>
<feature type="domain" description="DUF6538" evidence="1">
    <location>
        <begin position="18"/>
        <end position="68"/>
    </location>
</feature>
<dbReference type="Proteomes" id="UP000192708">
    <property type="component" value="Unassembled WGS sequence"/>
</dbReference>
<keyword evidence="3" id="KW-1185">Reference proteome</keyword>
<reference evidence="2 3" key="1">
    <citation type="submission" date="2017-04" db="EMBL/GenBank/DDBJ databases">
        <authorList>
            <person name="Afonso C.L."/>
            <person name="Miller P.J."/>
            <person name="Scott M.A."/>
            <person name="Spackman E."/>
            <person name="Goraichik I."/>
            <person name="Dimitrov K.M."/>
            <person name="Suarez D.L."/>
            <person name="Swayne D.E."/>
        </authorList>
    </citation>
    <scope>NUCLEOTIDE SEQUENCE [LARGE SCALE GENOMIC DNA]</scope>
    <source>
        <strain evidence="2 3">VK13</strain>
    </source>
</reference>
<dbReference type="InterPro" id="IPR046668">
    <property type="entry name" value="DUF6538"/>
</dbReference>